<protein>
    <submittedName>
        <fullName evidence="2">Uncharacterized protein</fullName>
    </submittedName>
</protein>
<dbReference type="Proteomes" id="UP001605036">
    <property type="component" value="Unassembled WGS sequence"/>
</dbReference>
<feature type="region of interest" description="Disordered" evidence="1">
    <location>
        <begin position="54"/>
        <end position="78"/>
    </location>
</feature>
<organism evidence="2 3">
    <name type="scientific">Riccia fluitans</name>
    <dbReference type="NCBI Taxonomy" id="41844"/>
    <lineage>
        <taxon>Eukaryota</taxon>
        <taxon>Viridiplantae</taxon>
        <taxon>Streptophyta</taxon>
        <taxon>Embryophyta</taxon>
        <taxon>Marchantiophyta</taxon>
        <taxon>Marchantiopsida</taxon>
        <taxon>Marchantiidae</taxon>
        <taxon>Marchantiales</taxon>
        <taxon>Ricciaceae</taxon>
        <taxon>Riccia</taxon>
    </lineage>
</organism>
<dbReference type="AlphaFoldDB" id="A0ABD1XR97"/>
<sequence length="154" mass="17552">MADNALRCIPRVLSAVPVVVEGVRLIVSPFQVIEMKRPELARLILRTVAERGTGPTLTMDDENRRPAEGYTNWGDTKSPQERQQYVNLLHEFEDVLAVDYQDMKGIPPEMADTGSTYLPNTRPLEPALPVETPNYAERVKKELDKLLEARFIYR</sequence>
<keyword evidence="3" id="KW-1185">Reference proteome</keyword>
<reference evidence="2 3" key="1">
    <citation type="submission" date="2024-09" db="EMBL/GenBank/DDBJ databases">
        <title>Chromosome-scale assembly of Riccia fluitans.</title>
        <authorList>
            <person name="Paukszto L."/>
            <person name="Sawicki J."/>
            <person name="Karawczyk K."/>
            <person name="Piernik-Szablinska J."/>
            <person name="Szczecinska M."/>
            <person name="Mazdziarz M."/>
        </authorList>
    </citation>
    <scope>NUCLEOTIDE SEQUENCE [LARGE SCALE GENOMIC DNA]</scope>
    <source>
        <strain evidence="2">Rf_01</strain>
        <tissue evidence="2">Aerial parts of the thallus</tissue>
    </source>
</reference>
<accession>A0ABD1XR97</accession>
<comment type="caution">
    <text evidence="2">The sequence shown here is derived from an EMBL/GenBank/DDBJ whole genome shotgun (WGS) entry which is preliminary data.</text>
</comment>
<name>A0ABD1XR97_9MARC</name>
<proteinExistence type="predicted"/>
<dbReference type="EMBL" id="JBHFFA010000007">
    <property type="protein sequence ID" value="KAL2611294.1"/>
    <property type="molecule type" value="Genomic_DNA"/>
</dbReference>
<evidence type="ECO:0000256" key="1">
    <source>
        <dbReference type="SAM" id="MobiDB-lite"/>
    </source>
</evidence>
<evidence type="ECO:0000313" key="2">
    <source>
        <dbReference type="EMBL" id="KAL2611294.1"/>
    </source>
</evidence>
<gene>
    <name evidence="2" type="ORF">R1flu_022986</name>
</gene>
<evidence type="ECO:0000313" key="3">
    <source>
        <dbReference type="Proteomes" id="UP001605036"/>
    </source>
</evidence>